<dbReference type="InterPro" id="IPR001041">
    <property type="entry name" value="2Fe-2S_ferredoxin-type"/>
</dbReference>
<dbReference type="InterPro" id="IPR012675">
    <property type="entry name" value="Beta-grasp_dom_sf"/>
</dbReference>
<dbReference type="Gene3D" id="3.10.20.30">
    <property type="match status" value="1"/>
</dbReference>
<dbReference type="GO" id="GO:0051536">
    <property type="term" value="F:iron-sulfur cluster binding"/>
    <property type="evidence" value="ECO:0007669"/>
    <property type="project" value="InterPro"/>
</dbReference>
<evidence type="ECO:0000313" key="2">
    <source>
        <dbReference type="EMBL" id="RLE10435.1"/>
    </source>
</evidence>
<dbReference type="SUPFAM" id="SSF54292">
    <property type="entry name" value="2Fe-2S ferredoxin-like"/>
    <property type="match status" value="1"/>
</dbReference>
<dbReference type="Pfam" id="PF00111">
    <property type="entry name" value="Fer2"/>
    <property type="match status" value="1"/>
</dbReference>
<proteinExistence type="predicted"/>
<dbReference type="Gene3D" id="3.30.420.480">
    <property type="entry name" value="Domain of unknown function (DUF4445)"/>
    <property type="match status" value="1"/>
</dbReference>
<organism evidence="2 3">
    <name type="scientific">Aerophobetes bacterium</name>
    <dbReference type="NCBI Taxonomy" id="2030807"/>
    <lineage>
        <taxon>Bacteria</taxon>
        <taxon>Candidatus Aerophobota</taxon>
    </lineage>
</organism>
<reference evidence="2 3" key="1">
    <citation type="submission" date="2018-06" db="EMBL/GenBank/DDBJ databases">
        <title>Extensive metabolic versatility and redundancy in microbially diverse, dynamic hydrothermal sediments.</title>
        <authorList>
            <person name="Dombrowski N."/>
            <person name="Teske A."/>
            <person name="Baker B.J."/>
        </authorList>
    </citation>
    <scope>NUCLEOTIDE SEQUENCE [LARGE SCALE GENOMIC DNA]</scope>
    <source>
        <strain evidence="2">B47_G16</strain>
    </source>
</reference>
<evidence type="ECO:0000313" key="3">
    <source>
        <dbReference type="Proteomes" id="UP000279422"/>
    </source>
</evidence>
<dbReference type="PROSITE" id="PS51085">
    <property type="entry name" value="2FE2S_FER_2"/>
    <property type="match status" value="1"/>
</dbReference>
<gene>
    <name evidence="2" type="ORF">DRJ00_01380</name>
</gene>
<dbReference type="Pfam" id="PF14574">
    <property type="entry name" value="RACo_C_ter"/>
    <property type="match status" value="1"/>
</dbReference>
<dbReference type="CDD" id="cd00207">
    <property type="entry name" value="fer2"/>
    <property type="match status" value="1"/>
</dbReference>
<name>A0A497E6G5_UNCAE</name>
<dbReference type="PANTHER" id="PTHR42895">
    <property type="entry name" value="IRON-SULFUR CLUSTER-BINDING PROTEIN-RELATED"/>
    <property type="match status" value="1"/>
</dbReference>
<dbReference type="EMBL" id="QMPZ01000008">
    <property type="protein sequence ID" value="RLE10435.1"/>
    <property type="molecule type" value="Genomic_DNA"/>
</dbReference>
<evidence type="ECO:0000259" key="1">
    <source>
        <dbReference type="PROSITE" id="PS51085"/>
    </source>
</evidence>
<dbReference type="InterPro" id="IPR042259">
    <property type="entry name" value="Raco-like_middle_sf"/>
</dbReference>
<protein>
    <submittedName>
        <fullName evidence="2">Ferredoxin</fullName>
    </submittedName>
</protein>
<accession>A0A497E6G5</accession>
<sequence length="530" mass="58804">MEHEIYFPQFGKRAKLRKGKSILDYAKELSIPISSGCGGLGKCKECKVFIEKGHKALNNKTELEKELGEGERLACQALVEDESTDIYVRVLHHGALEQIFSRGRGRKIRLDPLTRRVGSKVVFDGKEIDRYRGHIYGIAADIGTTTIVLHLLDLESGDLVHTLAFENPQRTIDGNDVISRIIYDRENPGRLHRRLISYLNEQIEKMPCDKNQIYEMVIVGNSTMRDIFFGLNVQSIGVRPFKSITELEGGPTFLNRKACQLSLNINENANVYGAPLIGSHVGADTTAVCLSTGLFDDCDEVIMAIDIGTNGEVVLKCEDRIIATSCAAGPALEPMPALKGAIQRISLDGGRIRWRTIGDVEPVGICGSGIIDLLAELIKNRKMDENGYLKEGRIFKITERIYITQNQIKGENGLMWSKAAISLGIKVLLEKAGIGTEKVNRVYLAGSFGSFIDKENAREIGLVPAVSLERIVQVGNAAAEGAKEMLLSRKRRELAEKSVGRVEHIDLELIPNYGERLMLEEQNFRELRVG</sequence>
<feature type="domain" description="2Fe-2S ferredoxin-type" evidence="1">
    <location>
        <begin position="3"/>
        <end position="94"/>
    </location>
</feature>
<dbReference type="Proteomes" id="UP000279422">
    <property type="component" value="Unassembled WGS sequence"/>
</dbReference>
<dbReference type="Pfam" id="PF17651">
    <property type="entry name" value="Raco_middle"/>
    <property type="match status" value="1"/>
</dbReference>
<dbReference type="InterPro" id="IPR036010">
    <property type="entry name" value="2Fe-2S_ferredoxin-like_sf"/>
</dbReference>
<dbReference type="PANTHER" id="PTHR42895:SF2">
    <property type="entry name" value="IRON-SULFUR CLUSTER PROTEIN"/>
    <property type="match status" value="1"/>
</dbReference>
<dbReference type="AlphaFoldDB" id="A0A497E6G5"/>
<dbReference type="InterPro" id="IPR041414">
    <property type="entry name" value="Raco-like_middle"/>
</dbReference>
<dbReference type="InterPro" id="IPR052911">
    <property type="entry name" value="Corrinoid_activation_enz"/>
</dbReference>
<dbReference type="InterPro" id="IPR027980">
    <property type="entry name" value="RACo_C"/>
</dbReference>
<comment type="caution">
    <text evidence="2">The sequence shown here is derived from an EMBL/GenBank/DDBJ whole genome shotgun (WGS) entry which is preliminary data.</text>
</comment>